<protein>
    <submittedName>
        <fullName evidence="1">Uncharacterized protein</fullName>
    </submittedName>
</protein>
<gene>
    <name evidence="1" type="ORF">METZ01_LOCUS225952</name>
</gene>
<evidence type="ECO:0000313" key="1">
    <source>
        <dbReference type="EMBL" id="SVB73098.1"/>
    </source>
</evidence>
<name>A0A382GD06_9ZZZZ</name>
<dbReference type="AlphaFoldDB" id="A0A382GD06"/>
<organism evidence="1">
    <name type="scientific">marine metagenome</name>
    <dbReference type="NCBI Taxonomy" id="408172"/>
    <lineage>
        <taxon>unclassified sequences</taxon>
        <taxon>metagenomes</taxon>
        <taxon>ecological metagenomes</taxon>
    </lineage>
</organism>
<dbReference type="EMBL" id="UINC01054871">
    <property type="protein sequence ID" value="SVB73098.1"/>
    <property type="molecule type" value="Genomic_DNA"/>
</dbReference>
<sequence>MNMLIYDENSILRIRKPNGLEFSFENTDRPDLGFEFDVLIYDDIEVKILKWEDGKSFDQQTKDPLTETDKDSIETYIENSEPPMGSNLNQQYSQQLVDICRSNTEDEAQRYDFDNFTECVYAGREGSKHPFRSNARRVLEYSDALYCVYYQVADEIRQTREDTLKPFEEYFALLPSPMQFPDSDNRVR</sequence>
<reference evidence="1" key="1">
    <citation type="submission" date="2018-05" db="EMBL/GenBank/DDBJ databases">
        <authorList>
            <person name="Lanie J.A."/>
            <person name="Ng W.-L."/>
            <person name="Kazmierczak K.M."/>
            <person name="Andrzejewski T.M."/>
            <person name="Davidsen T.M."/>
            <person name="Wayne K.J."/>
            <person name="Tettelin H."/>
            <person name="Glass J.I."/>
            <person name="Rusch D."/>
            <person name="Podicherti R."/>
            <person name="Tsui H.-C.T."/>
            <person name="Winkler M.E."/>
        </authorList>
    </citation>
    <scope>NUCLEOTIDE SEQUENCE</scope>
</reference>
<proteinExistence type="predicted"/>
<accession>A0A382GD06</accession>